<proteinExistence type="predicted"/>
<dbReference type="Proteomes" id="UP001597183">
    <property type="component" value="Unassembled WGS sequence"/>
</dbReference>
<name>A0ABW4A013_9ACTN</name>
<protein>
    <submittedName>
        <fullName evidence="1">Uncharacterized protein</fullName>
    </submittedName>
</protein>
<keyword evidence="2" id="KW-1185">Reference proteome</keyword>
<reference evidence="2" key="1">
    <citation type="journal article" date="2019" name="Int. J. Syst. Evol. Microbiol.">
        <title>The Global Catalogue of Microorganisms (GCM) 10K type strain sequencing project: providing services to taxonomists for standard genome sequencing and annotation.</title>
        <authorList>
            <consortium name="The Broad Institute Genomics Platform"/>
            <consortium name="The Broad Institute Genome Sequencing Center for Infectious Disease"/>
            <person name="Wu L."/>
            <person name="Ma J."/>
        </authorList>
    </citation>
    <scope>NUCLEOTIDE SEQUENCE [LARGE SCALE GENOMIC DNA]</scope>
    <source>
        <strain evidence="2">CCM 7526</strain>
    </source>
</reference>
<sequence length="74" mass="7831">MYEPLVVGPRELDQEWAEVWIDTGAGPGFVTRVPAARLTLASIDDGSGDDAIYNLCLAHEDVPVGATGQEGETS</sequence>
<accession>A0ABW4A013</accession>
<evidence type="ECO:0000313" key="1">
    <source>
        <dbReference type="EMBL" id="MFD1364042.1"/>
    </source>
</evidence>
<comment type="caution">
    <text evidence="1">The sequence shown here is derived from an EMBL/GenBank/DDBJ whole genome shotgun (WGS) entry which is preliminary data.</text>
</comment>
<evidence type="ECO:0000313" key="2">
    <source>
        <dbReference type="Proteomes" id="UP001597183"/>
    </source>
</evidence>
<dbReference type="RefSeq" id="WP_317794043.1">
    <property type="nucleotide sequence ID" value="NZ_AP028461.1"/>
</dbReference>
<dbReference type="EMBL" id="JBHTMK010000004">
    <property type="protein sequence ID" value="MFD1364042.1"/>
    <property type="molecule type" value="Genomic_DNA"/>
</dbReference>
<organism evidence="1 2">
    <name type="scientific">Actinoplanes sichuanensis</name>
    <dbReference type="NCBI Taxonomy" id="512349"/>
    <lineage>
        <taxon>Bacteria</taxon>
        <taxon>Bacillati</taxon>
        <taxon>Actinomycetota</taxon>
        <taxon>Actinomycetes</taxon>
        <taxon>Micromonosporales</taxon>
        <taxon>Micromonosporaceae</taxon>
        <taxon>Actinoplanes</taxon>
    </lineage>
</organism>
<gene>
    <name evidence="1" type="ORF">ACFQ5G_01655</name>
</gene>